<accession>A0A0E9XPF8</accession>
<dbReference type="AlphaFoldDB" id="A0A0E9XPF8"/>
<dbReference type="EMBL" id="GBXM01004984">
    <property type="protein sequence ID" value="JAI03594.1"/>
    <property type="molecule type" value="Transcribed_RNA"/>
</dbReference>
<proteinExistence type="predicted"/>
<protein>
    <submittedName>
        <fullName evidence="1">Uncharacterized protein</fullName>
    </submittedName>
</protein>
<evidence type="ECO:0000313" key="1">
    <source>
        <dbReference type="EMBL" id="JAI03594.1"/>
    </source>
</evidence>
<sequence>MAFFIRGNIDMDITEVYTCIVCGYT</sequence>
<reference evidence="1" key="1">
    <citation type="submission" date="2014-11" db="EMBL/GenBank/DDBJ databases">
        <authorList>
            <person name="Amaro Gonzalez C."/>
        </authorList>
    </citation>
    <scope>NUCLEOTIDE SEQUENCE</scope>
</reference>
<reference evidence="1" key="2">
    <citation type="journal article" date="2015" name="Fish Shellfish Immunol.">
        <title>Early steps in the European eel (Anguilla anguilla)-Vibrio vulnificus interaction in the gills: Role of the RtxA13 toxin.</title>
        <authorList>
            <person name="Callol A."/>
            <person name="Pajuelo D."/>
            <person name="Ebbesson L."/>
            <person name="Teles M."/>
            <person name="MacKenzie S."/>
            <person name="Amaro C."/>
        </authorList>
    </citation>
    <scope>NUCLEOTIDE SEQUENCE</scope>
</reference>
<organism evidence="1">
    <name type="scientific">Anguilla anguilla</name>
    <name type="common">European freshwater eel</name>
    <name type="synonym">Muraena anguilla</name>
    <dbReference type="NCBI Taxonomy" id="7936"/>
    <lineage>
        <taxon>Eukaryota</taxon>
        <taxon>Metazoa</taxon>
        <taxon>Chordata</taxon>
        <taxon>Craniata</taxon>
        <taxon>Vertebrata</taxon>
        <taxon>Euteleostomi</taxon>
        <taxon>Actinopterygii</taxon>
        <taxon>Neopterygii</taxon>
        <taxon>Teleostei</taxon>
        <taxon>Anguilliformes</taxon>
        <taxon>Anguillidae</taxon>
        <taxon>Anguilla</taxon>
    </lineage>
</organism>
<name>A0A0E9XPF8_ANGAN</name>